<proteinExistence type="predicted"/>
<sequence>MTNTTKDNLEDYLAPYGKDEIKKIRENKMQLVTASEFKALHKEKLELENKLSKVNTYLKEISEHASKEHRDTECFLAAKALAEIKKK</sequence>
<protein>
    <submittedName>
        <fullName evidence="1">Uncharacterized protein</fullName>
    </submittedName>
</protein>
<comment type="caution">
    <text evidence="1">The sequence shown here is derived from an EMBL/GenBank/DDBJ whole genome shotgun (WGS) entry which is preliminary data.</text>
</comment>
<reference evidence="1 2" key="1">
    <citation type="submission" date="2017-02" db="EMBL/GenBank/DDBJ databases">
        <authorList>
            <person name="Peterson S.W."/>
        </authorList>
    </citation>
    <scope>NUCLEOTIDE SEQUENCE [LARGE SCALE GENOMIC DNA]</scope>
    <source>
        <strain evidence="1">159469</strain>
    </source>
</reference>
<evidence type="ECO:0000313" key="1">
    <source>
        <dbReference type="EMBL" id="OUK02222.1"/>
    </source>
</evidence>
<dbReference type="AlphaFoldDB" id="A0A252CAA8"/>
<dbReference type="EMBL" id="MUIZ01000016">
    <property type="protein sequence ID" value="OUK02222.1"/>
    <property type="molecule type" value="Genomic_DNA"/>
</dbReference>
<accession>A0A252CAA8</accession>
<organism evidence="1 2">
    <name type="scientific">Lactococcus petauri</name>
    <dbReference type="NCBI Taxonomy" id="1940789"/>
    <lineage>
        <taxon>Bacteria</taxon>
        <taxon>Bacillati</taxon>
        <taxon>Bacillota</taxon>
        <taxon>Bacilli</taxon>
        <taxon>Lactobacillales</taxon>
        <taxon>Streptococcaceae</taxon>
        <taxon>Lactococcus</taxon>
    </lineage>
</organism>
<gene>
    <name evidence="1" type="ORF">BZZ03_11340</name>
</gene>
<name>A0A252CAA8_9LACT</name>
<evidence type="ECO:0000313" key="2">
    <source>
        <dbReference type="Proteomes" id="UP000194606"/>
    </source>
</evidence>
<dbReference type="RefSeq" id="WP_086583355.1">
    <property type="nucleotide sequence ID" value="NZ_MUIZ01000016.1"/>
</dbReference>
<dbReference type="Proteomes" id="UP000194606">
    <property type="component" value="Unassembled WGS sequence"/>
</dbReference>